<feature type="domain" description="Hint" evidence="2">
    <location>
        <begin position="1042"/>
        <end position="1143"/>
    </location>
</feature>
<feature type="compositionally biased region" description="Basic and acidic residues" evidence="1">
    <location>
        <begin position="1200"/>
        <end position="1225"/>
    </location>
</feature>
<dbReference type="InterPro" id="IPR005506">
    <property type="entry name" value="DUF312_ALF"/>
</dbReference>
<dbReference type="SMART" id="SM00306">
    <property type="entry name" value="HintN"/>
    <property type="match status" value="1"/>
</dbReference>
<comment type="caution">
    <text evidence="3">The sequence shown here is derived from an EMBL/GenBank/DDBJ whole genome shotgun (WGS) entry which is preliminary data.</text>
</comment>
<feature type="region of interest" description="Disordered" evidence="1">
    <location>
        <begin position="1200"/>
        <end position="1234"/>
    </location>
</feature>
<reference evidence="3 4" key="1">
    <citation type="submission" date="2024-10" db="EMBL/GenBank/DDBJ databases">
        <title>The Natural Products Discovery Center: Release of the First 8490 Sequenced Strains for Exploring Actinobacteria Biosynthetic Diversity.</title>
        <authorList>
            <person name="Kalkreuter E."/>
            <person name="Kautsar S.A."/>
            <person name="Yang D."/>
            <person name="Bader C.D."/>
            <person name="Teijaro C.N."/>
            <person name="Fluegel L."/>
            <person name="Davis C.M."/>
            <person name="Simpson J.R."/>
            <person name="Lauterbach L."/>
            <person name="Steele A.D."/>
            <person name="Gui C."/>
            <person name="Meng S."/>
            <person name="Li G."/>
            <person name="Viehrig K."/>
            <person name="Ye F."/>
            <person name="Su P."/>
            <person name="Kiefer A.F."/>
            <person name="Nichols A."/>
            <person name="Cepeda A.J."/>
            <person name="Yan W."/>
            <person name="Fan B."/>
            <person name="Jiang Y."/>
            <person name="Adhikari A."/>
            <person name="Zheng C.-J."/>
            <person name="Schuster L."/>
            <person name="Cowan T.M."/>
            <person name="Smanski M.J."/>
            <person name="Chevrette M.G."/>
            <person name="De Carvalho L.P.S."/>
            <person name="Shen B."/>
        </authorList>
    </citation>
    <scope>NUCLEOTIDE SEQUENCE [LARGE SCALE GENOMIC DNA]</scope>
    <source>
        <strain evidence="3 4">NPDC012605</strain>
    </source>
</reference>
<dbReference type="CDD" id="cd00081">
    <property type="entry name" value="Hint"/>
    <property type="match status" value="1"/>
</dbReference>
<dbReference type="RefSeq" id="WP_388310102.1">
    <property type="nucleotide sequence ID" value="NZ_JBIBDZ010000011.1"/>
</dbReference>
<dbReference type="Proteomes" id="UP001602370">
    <property type="component" value="Unassembled WGS sequence"/>
</dbReference>
<feature type="region of interest" description="Disordered" evidence="1">
    <location>
        <begin position="234"/>
        <end position="256"/>
    </location>
</feature>
<dbReference type="PANTHER" id="PTHR23242">
    <property type="entry name" value="TRANSCRIPTION FACTOR HOXA13"/>
    <property type="match status" value="1"/>
</dbReference>
<accession>A0ABW6XYY4</accession>
<dbReference type="SUPFAM" id="SSF51294">
    <property type="entry name" value="Hedgehog/intein (Hint) domain"/>
    <property type="match status" value="1"/>
</dbReference>
<evidence type="ECO:0000313" key="3">
    <source>
        <dbReference type="EMBL" id="MFF5922724.1"/>
    </source>
</evidence>
<sequence>MSERGQVLAAWKSGGPATKAAAGAAMAASDSDIRAFLDKGRAIAENLDDREAALQVVADAGPAVRKAAETALAGTPEQLSTFLKEGWKAPLAQDQRVQAAAIGETGGRALHAAAEAALNSDIEAVREFLSEGQYKKRDSDARVRVAQLETSGGPKVRAGASAALNGSIEDVRDFLSFGQHVARAQDQEYASVTELAQQANEAGDAAERESKAAQEAADKAILLARLAKEETQRAAQEASAAKNDADKAAEAARRAAESTRKAAQAAQAAISASRSANAAAQVAAAAANAAANAAAGAARAATNALNSAANGKRDEALSAQALKAAEAAESAANAADRAAIAGDASAVAARAAASSAANADATAAAADQASGYAEEAGASSDEARAAAATARRHAAEATRAANAAAGHAADAARQARLARDFARSAAQHARNAADAAMKAGQYAAGSKEAANESKAHADAALLRANEAVAAVAKAKEIHDLARKAEAEELAARRATGINQAKDAKVAYDATLAEGKKAAAESDKLQADFARLSQDASQPAADDALIAATGRKLALAALETQGSWSKAAAEGALASTDNAVVVEYARNGWRSAFQQDERDQVRSLAQNSEHEAVITAAETALAGDTAQIHAFLEVGQYSAAASDLRVEVARIGEAGGPAVKSAADKAINDIGYQPLLDFLTTVQHSARNSDNQVTVAWLAENGGPEVKAYAEIALESPAPSRQAFIERGQFKAAQRDQANASHGAQIQHVIAGSAQVAALAQQRAAEALKTAATALNASNEAEVYAQQAQTYAANAAGYAQQADASATQAEASARKAADHAATARNAQRQAEISASNANASALWAEASAGLAREYAATAVAAAEAARQSAVNAGKNSAQAAAIYQQHLDTYLAEQARAAEQAWWEKAYGKYTQLRDAFGEAVDVGLEMGKAAILWWVTATPDQKGQFYLEFGHLALDIIGLIPGYGEIADGINCAAYGIEGYATDDNSKYIDAGLSCASMIPVAGYAAAVPKTIKWSKKAEKLFDSLNNLRKRDIDLPGCLTPKHSFPAGTAVLMGDGTTRPIEQLRIGDMVQATDPTTGVSGPRRVETTIHTPDDRDFTTVTLDGKDGGGTLTATGHHPFWAQNRGDWTAAADLKAGDTLRTPSGATARIAKVSHWKKFQPAYDLTVNDVHSYYVLAKTTPVLVHNCSDLARAEQAVPDAHTLKEHVNPDLAELKRRAKEKSDEQGGKPLRNSRWKDLETAQKAVDELVANPEVAERIRQFVIKAGKGGPRELELKGRHGTESLGDAVDHLGNHYPSISNEFIVIVVPKKGYKPGGWYIKTAYPL</sequence>
<evidence type="ECO:0000313" key="4">
    <source>
        <dbReference type="Proteomes" id="UP001602370"/>
    </source>
</evidence>
<organism evidence="3 4">
    <name type="scientific">Streptomyces flavochromogenes</name>
    <dbReference type="NCBI Taxonomy" id="68199"/>
    <lineage>
        <taxon>Bacteria</taxon>
        <taxon>Bacillati</taxon>
        <taxon>Actinomycetota</taxon>
        <taxon>Actinomycetes</taxon>
        <taxon>Kitasatosporales</taxon>
        <taxon>Streptomycetaceae</taxon>
        <taxon>Streptomyces</taxon>
    </lineage>
</organism>
<dbReference type="PANTHER" id="PTHR23242:SF9">
    <property type="entry name" value="TRANSCRIPTION FACTOR HOXA13"/>
    <property type="match status" value="1"/>
</dbReference>
<dbReference type="InterPro" id="IPR041436">
    <property type="entry name" value="RNAse_A_bac"/>
</dbReference>
<feature type="compositionally biased region" description="Basic and acidic residues" evidence="1">
    <location>
        <begin position="243"/>
        <end position="256"/>
    </location>
</feature>
<proteinExistence type="predicted"/>
<dbReference type="InterPro" id="IPR036844">
    <property type="entry name" value="Hint_dom_sf"/>
</dbReference>
<gene>
    <name evidence="3" type="ORF">ACFY8C_31045</name>
</gene>
<dbReference type="Gene3D" id="2.170.16.10">
    <property type="entry name" value="Hedgehog/Intein (Hint) domain"/>
    <property type="match status" value="1"/>
</dbReference>
<dbReference type="CDD" id="cd20745">
    <property type="entry name" value="FIX_RhsA_AHH_HNH-like"/>
    <property type="match status" value="1"/>
</dbReference>
<name>A0ABW6XYY4_9ACTN</name>
<dbReference type="NCBIfam" id="TIGR01443">
    <property type="entry name" value="intein_Cterm"/>
    <property type="match status" value="1"/>
</dbReference>
<evidence type="ECO:0000259" key="2">
    <source>
        <dbReference type="SMART" id="SM00306"/>
    </source>
</evidence>
<dbReference type="Pfam" id="PF03752">
    <property type="entry name" value="ALF"/>
    <property type="match status" value="7"/>
</dbReference>
<keyword evidence="4" id="KW-1185">Reference proteome</keyword>
<dbReference type="PROSITE" id="PS50818">
    <property type="entry name" value="INTEIN_C_TER"/>
    <property type="match status" value="1"/>
</dbReference>
<dbReference type="Pfam" id="PF07591">
    <property type="entry name" value="PT-HINT"/>
    <property type="match status" value="1"/>
</dbReference>
<dbReference type="InterPro" id="IPR003587">
    <property type="entry name" value="Hint_dom_N"/>
</dbReference>
<dbReference type="Pfam" id="PF18431">
    <property type="entry name" value="RNAse_A_bac"/>
    <property type="match status" value="1"/>
</dbReference>
<protein>
    <submittedName>
        <fullName evidence="3">Polymorphic toxin-type HINT domain-containing protein</fullName>
    </submittedName>
</protein>
<dbReference type="EMBL" id="JBIBDZ010000011">
    <property type="protein sequence ID" value="MFF5922724.1"/>
    <property type="molecule type" value="Genomic_DNA"/>
</dbReference>
<dbReference type="InterPro" id="IPR030934">
    <property type="entry name" value="Intein_C"/>
</dbReference>
<evidence type="ECO:0000256" key="1">
    <source>
        <dbReference type="SAM" id="MobiDB-lite"/>
    </source>
</evidence>